<evidence type="ECO:0000313" key="2">
    <source>
        <dbReference type="Proteomes" id="UP001497045"/>
    </source>
</evidence>
<name>A0ABU9IDD4_9SPHN</name>
<dbReference type="Proteomes" id="UP001497045">
    <property type="component" value="Unassembled WGS sequence"/>
</dbReference>
<sequence length="61" mass="6697">MDGDRTARALARIDAAFERLEAALSQRPPADSQIQARYDALRSEAGAALSELDQLIGRLER</sequence>
<comment type="caution">
    <text evidence="1">The sequence shown here is derived from an EMBL/GenBank/DDBJ whole genome shotgun (WGS) entry which is preliminary data.</text>
</comment>
<dbReference type="EMBL" id="JBBYHV010000001">
    <property type="protein sequence ID" value="MEL1250441.1"/>
    <property type="molecule type" value="Genomic_DNA"/>
</dbReference>
<evidence type="ECO:0000313" key="1">
    <source>
        <dbReference type="EMBL" id="MEL1250441.1"/>
    </source>
</evidence>
<keyword evidence="2" id="KW-1185">Reference proteome</keyword>
<organism evidence="1 2">
    <name type="scientific">Aurantiacibacter gilvus</name>
    <dbReference type="NCBI Taxonomy" id="3139141"/>
    <lineage>
        <taxon>Bacteria</taxon>
        <taxon>Pseudomonadati</taxon>
        <taxon>Pseudomonadota</taxon>
        <taxon>Alphaproteobacteria</taxon>
        <taxon>Sphingomonadales</taxon>
        <taxon>Erythrobacteraceae</taxon>
        <taxon>Aurantiacibacter</taxon>
    </lineage>
</organism>
<accession>A0ABU9IDD4</accession>
<proteinExistence type="predicted"/>
<protein>
    <submittedName>
        <fullName evidence="1">Uncharacterized protein</fullName>
    </submittedName>
</protein>
<reference evidence="1 2" key="1">
    <citation type="submission" date="2024-04" db="EMBL/GenBank/DDBJ databases">
        <title>Aurantiacibacter sp. DGU6 16S ribosomal RNA gene Genome sequencing and assembly.</title>
        <authorList>
            <person name="Park S."/>
        </authorList>
    </citation>
    <scope>NUCLEOTIDE SEQUENCE [LARGE SCALE GENOMIC DNA]</scope>
    <source>
        <strain evidence="1 2">DGU6</strain>
    </source>
</reference>
<gene>
    <name evidence="1" type="ORF">AAEO60_07140</name>
</gene>
<dbReference type="RefSeq" id="WP_341672960.1">
    <property type="nucleotide sequence ID" value="NZ_JBBYHV010000001.1"/>
</dbReference>